<organism evidence="6 7">
    <name type="scientific">Coemansia biformis</name>
    <dbReference type="NCBI Taxonomy" id="1286918"/>
    <lineage>
        <taxon>Eukaryota</taxon>
        <taxon>Fungi</taxon>
        <taxon>Fungi incertae sedis</taxon>
        <taxon>Zoopagomycota</taxon>
        <taxon>Kickxellomycotina</taxon>
        <taxon>Kickxellomycetes</taxon>
        <taxon>Kickxellales</taxon>
        <taxon>Kickxellaceae</taxon>
        <taxon>Coemansia</taxon>
    </lineage>
</organism>
<comment type="subcellular location">
    <subcellularLocation>
        <location evidence="1">Membrane</location>
        <topology evidence="1">Multi-pass membrane protein</topology>
    </subcellularLocation>
</comment>
<dbReference type="GO" id="GO:0006882">
    <property type="term" value="P:intracellular zinc ion homeostasis"/>
    <property type="evidence" value="ECO:0007669"/>
    <property type="project" value="TreeGrafter"/>
</dbReference>
<evidence type="ECO:0000256" key="3">
    <source>
        <dbReference type="ARBA" id="ARBA00022989"/>
    </source>
</evidence>
<accession>A0A9W8CLY2</accession>
<reference evidence="6" key="1">
    <citation type="submission" date="2022-07" db="EMBL/GenBank/DDBJ databases">
        <title>Phylogenomic reconstructions and comparative analyses of Kickxellomycotina fungi.</title>
        <authorList>
            <person name="Reynolds N.K."/>
            <person name="Stajich J.E."/>
            <person name="Barry K."/>
            <person name="Grigoriev I.V."/>
            <person name="Crous P."/>
            <person name="Smith M.E."/>
        </authorList>
    </citation>
    <scope>NUCLEOTIDE SEQUENCE</scope>
    <source>
        <strain evidence="6">BCRC 34381</strain>
    </source>
</reference>
<keyword evidence="3 5" id="KW-1133">Transmembrane helix</keyword>
<evidence type="ECO:0000313" key="6">
    <source>
        <dbReference type="EMBL" id="KAJ1717849.1"/>
    </source>
</evidence>
<keyword evidence="4 5" id="KW-0472">Membrane</keyword>
<gene>
    <name evidence="6" type="ORF">LPJ61_007116</name>
</gene>
<evidence type="ECO:0000256" key="4">
    <source>
        <dbReference type="ARBA" id="ARBA00023136"/>
    </source>
</evidence>
<dbReference type="Pfam" id="PF02535">
    <property type="entry name" value="Zip"/>
    <property type="match status" value="1"/>
</dbReference>
<name>A0A9W8CLY2_9FUNG</name>
<feature type="non-terminal residue" evidence="6">
    <location>
        <position position="1"/>
    </location>
</feature>
<dbReference type="PANTHER" id="PTHR16950">
    <property type="entry name" value="ZINC TRANSPORTER SLC39A7 HISTIDINE-RICH MEMBRANE PROTEIN KE4"/>
    <property type="match status" value="1"/>
</dbReference>
<dbReference type="Proteomes" id="UP001143981">
    <property type="component" value="Unassembled WGS sequence"/>
</dbReference>
<evidence type="ECO:0000256" key="1">
    <source>
        <dbReference type="ARBA" id="ARBA00004141"/>
    </source>
</evidence>
<dbReference type="PANTHER" id="PTHR16950:SF16">
    <property type="entry name" value="ZINC TRANSPORTER ZIP13"/>
    <property type="match status" value="1"/>
</dbReference>
<dbReference type="InterPro" id="IPR003689">
    <property type="entry name" value="ZIP"/>
</dbReference>
<keyword evidence="2 5" id="KW-0812">Transmembrane</keyword>
<comment type="caution">
    <text evidence="6">The sequence shown here is derived from an EMBL/GenBank/DDBJ whole genome shotgun (WGS) entry which is preliminary data.</text>
</comment>
<dbReference type="OrthoDB" id="200954at2759"/>
<feature type="transmembrane region" description="Helical" evidence="5">
    <location>
        <begin position="32"/>
        <end position="50"/>
    </location>
</feature>
<proteinExistence type="predicted"/>
<evidence type="ECO:0000256" key="2">
    <source>
        <dbReference type="ARBA" id="ARBA00022692"/>
    </source>
</evidence>
<evidence type="ECO:0000313" key="7">
    <source>
        <dbReference type="Proteomes" id="UP001143981"/>
    </source>
</evidence>
<feature type="transmembrane region" description="Helical" evidence="5">
    <location>
        <begin position="109"/>
        <end position="132"/>
    </location>
</feature>
<dbReference type="GO" id="GO:0016020">
    <property type="term" value="C:membrane"/>
    <property type="evidence" value="ECO:0007669"/>
    <property type="project" value="UniProtKB-SubCell"/>
</dbReference>
<evidence type="ECO:0000256" key="5">
    <source>
        <dbReference type="SAM" id="Phobius"/>
    </source>
</evidence>
<sequence>EAGKGNSFNPAGLFTSGVPVFAPAAPTQSRSLLVSLFGGVLGLLPASVAGVPWSKLVIPFTAGGFIYVGTVSVLPDLLQPEDSGDSDEMLPAKGRAAGRLAQRARVRRGVTMALTELGAMLVGLGIMAAIALSEGGDH</sequence>
<keyword evidence="7" id="KW-1185">Reference proteome</keyword>
<dbReference type="EMBL" id="JANBOI010004372">
    <property type="protein sequence ID" value="KAJ1717849.1"/>
    <property type="molecule type" value="Genomic_DNA"/>
</dbReference>
<protein>
    <submittedName>
        <fullName evidence="6">Uncharacterized protein</fullName>
    </submittedName>
</protein>
<dbReference type="AlphaFoldDB" id="A0A9W8CLY2"/>
<dbReference type="GO" id="GO:0005385">
    <property type="term" value="F:zinc ion transmembrane transporter activity"/>
    <property type="evidence" value="ECO:0007669"/>
    <property type="project" value="TreeGrafter"/>
</dbReference>